<evidence type="ECO:0000313" key="2">
    <source>
        <dbReference type="Proteomes" id="UP000232688"/>
    </source>
</evidence>
<gene>
    <name evidence="1" type="ORF">RhiirA1_253631</name>
</gene>
<comment type="caution">
    <text evidence="1">The sequence shown here is derived from an EMBL/GenBank/DDBJ whole genome shotgun (WGS) entry which is preliminary data.</text>
</comment>
<evidence type="ECO:0000313" key="1">
    <source>
        <dbReference type="EMBL" id="PKC73590.1"/>
    </source>
</evidence>
<accession>A0A2N0SDE4</accession>
<dbReference type="Proteomes" id="UP000232688">
    <property type="component" value="Unassembled WGS sequence"/>
</dbReference>
<reference evidence="1 2" key="1">
    <citation type="submission" date="2017-10" db="EMBL/GenBank/DDBJ databases">
        <title>Extensive intraspecific genome diversity in a model arbuscular mycorrhizal fungus.</title>
        <authorList>
            <person name="Chen E.C.H."/>
            <person name="Morin E."/>
            <person name="Baudet D."/>
            <person name="Noel J."/>
            <person name="Ndikumana S."/>
            <person name="Charron P."/>
            <person name="St-Onge C."/>
            <person name="Giorgi J."/>
            <person name="Grigoriev I.V."/>
            <person name="Roux C."/>
            <person name="Martin F.M."/>
            <person name="Corradi N."/>
        </authorList>
    </citation>
    <scope>NUCLEOTIDE SEQUENCE [LARGE SCALE GENOMIC DNA]</scope>
    <source>
        <strain evidence="1 2">A1</strain>
    </source>
</reference>
<dbReference type="EMBL" id="LLXH01000082">
    <property type="protein sequence ID" value="PKC73590.1"/>
    <property type="molecule type" value="Genomic_DNA"/>
</dbReference>
<reference evidence="1 2" key="2">
    <citation type="submission" date="2017-10" db="EMBL/GenBank/DDBJ databases">
        <title>Genome analyses suggest a sexual origin of heterokaryosis in a supposedly ancient asexual fungus.</title>
        <authorList>
            <person name="Corradi N."/>
            <person name="Sedzielewska K."/>
            <person name="Noel J."/>
            <person name="Charron P."/>
            <person name="Farinelli L."/>
            <person name="Marton T."/>
            <person name="Kruger M."/>
            <person name="Pelin A."/>
            <person name="Brachmann A."/>
            <person name="Corradi N."/>
        </authorList>
    </citation>
    <scope>NUCLEOTIDE SEQUENCE [LARGE SCALE GENOMIC DNA]</scope>
    <source>
        <strain evidence="1 2">A1</strain>
    </source>
</reference>
<dbReference type="AlphaFoldDB" id="A0A2N0SDE4"/>
<sequence>MQHRTGRASGQTIYQRLLINNIGVLDLRDLFPDILEEFHIVYTMIFLILRRE</sequence>
<proteinExistence type="predicted"/>
<dbReference type="VEuPathDB" id="FungiDB:RhiirA1_253631"/>
<organism evidence="1 2">
    <name type="scientific">Rhizophagus irregularis</name>
    <dbReference type="NCBI Taxonomy" id="588596"/>
    <lineage>
        <taxon>Eukaryota</taxon>
        <taxon>Fungi</taxon>
        <taxon>Fungi incertae sedis</taxon>
        <taxon>Mucoromycota</taxon>
        <taxon>Glomeromycotina</taxon>
        <taxon>Glomeromycetes</taxon>
        <taxon>Glomerales</taxon>
        <taxon>Glomeraceae</taxon>
        <taxon>Rhizophagus</taxon>
    </lineage>
</organism>
<protein>
    <submittedName>
        <fullName evidence="1">Uncharacterized protein</fullName>
    </submittedName>
</protein>
<name>A0A2N0SDE4_9GLOM</name>